<dbReference type="Gene3D" id="1.10.1300.10">
    <property type="entry name" value="3'5'-cyclic nucleotide phosphodiesterase, catalytic domain"/>
    <property type="match status" value="1"/>
</dbReference>
<feature type="binding site" evidence="7">
    <location>
        <position position="490"/>
    </location>
    <ligand>
        <name>Zn(2+)</name>
        <dbReference type="ChEBI" id="CHEBI:29105"/>
        <label>1</label>
    </ligand>
</feature>
<evidence type="ECO:0000256" key="6">
    <source>
        <dbReference type="PIRSR" id="PIRSR623088-2"/>
    </source>
</evidence>
<feature type="binding site" evidence="6">
    <location>
        <position position="640"/>
    </location>
    <ligand>
        <name>AMP</name>
        <dbReference type="ChEBI" id="CHEBI:456215"/>
    </ligand>
</feature>
<dbReference type="PRINTS" id="PR00387">
    <property type="entry name" value="PDIESTERASE1"/>
</dbReference>
<dbReference type="InterPro" id="IPR023088">
    <property type="entry name" value="PDEase"/>
</dbReference>
<protein>
    <recommendedName>
        <fullName evidence="8">Phosphodiesterase</fullName>
        <ecNumber evidence="8">3.1.4.-</ecNumber>
    </recommendedName>
</protein>
<evidence type="ECO:0000256" key="2">
    <source>
        <dbReference type="ARBA" id="ARBA00022535"/>
    </source>
</evidence>
<proteinExistence type="inferred from homology"/>
<feature type="binding site" evidence="6">
    <location>
        <position position="529"/>
    </location>
    <ligand>
        <name>AMP</name>
        <dbReference type="ChEBI" id="CHEBI:456215"/>
    </ligand>
</feature>
<dbReference type="SMART" id="SM00471">
    <property type="entry name" value="HDc"/>
    <property type="match status" value="1"/>
</dbReference>
<feature type="binding site" evidence="7">
    <location>
        <position position="528"/>
    </location>
    <ligand>
        <name>Zn(2+)</name>
        <dbReference type="ChEBI" id="CHEBI:29105"/>
        <label>1</label>
    </ligand>
</feature>
<evidence type="ECO:0000259" key="10">
    <source>
        <dbReference type="PROSITE" id="PS51845"/>
    </source>
</evidence>
<dbReference type="PROSITE" id="PS51845">
    <property type="entry name" value="PDEASE_I_2"/>
    <property type="match status" value="1"/>
</dbReference>
<gene>
    <name evidence="11" type="ORF">MELIAE_LOCUS7818</name>
</gene>
<dbReference type="GO" id="GO:0004114">
    <property type="term" value="F:3',5'-cyclic-nucleotide phosphodiesterase activity"/>
    <property type="evidence" value="ECO:0007669"/>
    <property type="project" value="InterPro"/>
</dbReference>
<comment type="similarity">
    <text evidence="1 8">Belongs to the cyclic nucleotide phosphodiesterase family.</text>
</comment>
<dbReference type="GO" id="GO:0007165">
    <property type="term" value="P:signal transduction"/>
    <property type="evidence" value="ECO:0007669"/>
    <property type="project" value="InterPro"/>
</dbReference>
<keyword evidence="4 8" id="KW-0378">Hydrolase</keyword>
<dbReference type="AlphaFoldDB" id="A0A9P0B7K2"/>
<dbReference type="CDD" id="cd00077">
    <property type="entry name" value="HDc"/>
    <property type="match status" value="1"/>
</dbReference>
<evidence type="ECO:0000313" key="12">
    <source>
        <dbReference type="Proteomes" id="UP001154078"/>
    </source>
</evidence>
<dbReference type="EMBL" id="OV121136">
    <property type="protein sequence ID" value="CAH0557009.1"/>
    <property type="molecule type" value="Genomic_DNA"/>
</dbReference>
<evidence type="ECO:0000256" key="1">
    <source>
        <dbReference type="ARBA" id="ARBA00007648"/>
    </source>
</evidence>
<feature type="binding site" evidence="6">
    <location>
        <begin position="486"/>
        <end position="490"/>
    </location>
    <ligand>
        <name>AMP</name>
        <dbReference type="ChEBI" id="CHEBI:456215"/>
    </ligand>
</feature>
<name>A0A9P0B7K2_BRAAE</name>
<reference evidence="11" key="1">
    <citation type="submission" date="2021-12" db="EMBL/GenBank/DDBJ databases">
        <authorList>
            <person name="King R."/>
        </authorList>
    </citation>
    <scope>NUCLEOTIDE SEQUENCE</scope>
</reference>
<evidence type="ECO:0000256" key="7">
    <source>
        <dbReference type="PIRSR" id="PIRSR623088-3"/>
    </source>
</evidence>
<dbReference type="SUPFAM" id="SSF55781">
    <property type="entry name" value="GAF domain-like"/>
    <property type="match status" value="1"/>
</dbReference>
<dbReference type="Proteomes" id="UP001154078">
    <property type="component" value="Chromosome 5"/>
</dbReference>
<dbReference type="InterPro" id="IPR036971">
    <property type="entry name" value="PDEase_catalytic_dom_sf"/>
</dbReference>
<accession>A0A9P0B7K2</accession>
<dbReference type="FunFam" id="3.30.450.40:FF:000007">
    <property type="entry name" value="Phosphodiesterase"/>
    <property type="match status" value="1"/>
</dbReference>
<evidence type="ECO:0000313" key="11">
    <source>
        <dbReference type="EMBL" id="CAH0557009.1"/>
    </source>
</evidence>
<dbReference type="Pfam" id="PF00233">
    <property type="entry name" value="PDEase_I"/>
    <property type="match status" value="1"/>
</dbReference>
<dbReference type="Gene3D" id="3.30.450.40">
    <property type="match status" value="1"/>
</dbReference>
<comment type="cofactor">
    <cofactor evidence="8">
        <name>a divalent metal cation</name>
        <dbReference type="ChEBI" id="CHEBI:60240"/>
    </cofactor>
    <text evidence="8">Binds 2 divalent metal cations per subunit. Site 1 may preferentially bind zinc ions, while site 2 has a preference for magnesium and/or manganese ions.</text>
</comment>
<evidence type="ECO:0000256" key="8">
    <source>
        <dbReference type="RuleBase" id="RU363067"/>
    </source>
</evidence>
<dbReference type="OrthoDB" id="295473at2759"/>
<dbReference type="GO" id="GO:0046872">
    <property type="term" value="F:metal ion binding"/>
    <property type="evidence" value="ECO:0007669"/>
    <property type="project" value="UniProtKB-KW"/>
</dbReference>
<sequence>MEPFTNYKLAKEKQDNLYIPPPYCKEDVEKTEPPHEDNTPMPKLEVSNPGKLLNLIAALTNNSTKLLEYKLNLYLKGETEARQVFLINLLSVSEEAVVQVITDKILDKPMRTPLSEDAINNIVEYKNDLVQCSERLDPKISGLLDDILIDKKGQKVVLVPVLSVGRKRYYCPGQSEIMPVYLVAFLEPERETEYITKLVNETFKYCNTLLLNTREMEEEARLKKQCQSLLSVARKLFSHLGDLSDLLKEIMSEARRLTNAERCSLFLLDPDHMHLVAKVFDGVSPADKNTEVRIAKDQGIAGHVAVSGQLLNIKNAYKHPLFYKGMDEATGFKTRNILCFPIRDEDNIVGVAQLCNKMGGNFDYFDEQVADAFSIYCGISIMHSLVYKRIQDAQARSKLSNELMIYHMHVSEQNVADLVLCDSPHIHPDFGLFSFTPRKIIFNETPCYVLKMFEDLGFVNEFMIKREVLARFILYVKKGYRDVPYHNWMHAFSVAHFAYLCLKNFQLVENKYFSNLEAMAYFIACLCHDIDHRGTTNSFQQQSNSVLASLYSSEGSVMERHHVSQTLCILNTEGCNFLESLNHEDYSRCLDLINHMILATDLASHYKIHNKQLIMATEGYHPKDPEHRYILACLLMTCADLSDQTKDWIETKRVAQLIYAEFFAQGDLEKKMGKEPANMMDREKASIPDHQLVFLKDCVICIFKLLANMFPKSKVMIETIKRNILCWEAAKIIFDKKALEGKTSYEVLSSNELDTEVESFLKETSSPKTEFY</sequence>
<dbReference type="Pfam" id="PF01590">
    <property type="entry name" value="GAF"/>
    <property type="match status" value="1"/>
</dbReference>
<dbReference type="EC" id="3.1.4.-" evidence="8"/>
<dbReference type="InterPro" id="IPR003607">
    <property type="entry name" value="HD/PDEase_dom"/>
</dbReference>
<dbReference type="SUPFAM" id="SSF109604">
    <property type="entry name" value="HD-domain/PDEase-like"/>
    <property type="match status" value="1"/>
</dbReference>
<dbReference type="PROSITE" id="PS00126">
    <property type="entry name" value="PDEASE_I_1"/>
    <property type="match status" value="1"/>
</dbReference>
<dbReference type="PANTHER" id="PTHR11347">
    <property type="entry name" value="CYCLIC NUCLEOTIDE PHOSPHODIESTERASE"/>
    <property type="match status" value="1"/>
</dbReference>
<evidence type="ECO:0000256" key="3">
    <source>
        <dbReference type="ARBA" id="ARBA00022723"/>
    </source>
</evidence>
<feature type="binding site" evidence="6">
    <location>
        <position position="691"/>
    </location>
    <ligand>
        <name>AMP</name>
        <dbReference type="ChEBI" id="CHEBI:456215"/>
    </ligand>
</feature>
<keyword evidence="3 7" id="KW-0479">Metal-binding</keyword>
<feature type="active site" description="Proton donor" evidence="5">
    <location>
        <position position="486"/>
    </location>
</feature>
<dbReference type="InterPro" id="IPR003018">
    <property type="entry name" value="GAF"/>
</dbReference>
<feature type="binding site" evidence="7">
    <location>
        <position position="529"/>
    </location>
    <ligand>
        <name>Zn(2+)</name>
        <dbReference type="ChEBI" id="CHEBI:29105"/>
        <label>2</label>
    </ligand>
</feature>
<dbReference type="InterPro" id="IPR002073">
    <property type="entry name" value="PDEase_catalytic_dom"/>
</dbReference>
<keyword evidence="12" id="KW-1185">Reference proteome</keyword>
<evidence type="ECO:0000256" key="9">
    <source>
        <dbReference type="SAM" id="MobiDB-lite"/>
    </source>
</evidence>
<feature type="domain" description="PDEase" evidence="10">
    <location>
        <begin position="408"/>
        <end position="734"/>
    </location>
</feature>
<dbReference type="InterPro" id="IPR023174">
    <property type="entry name" value="PDEase_CS"/>
</dbReference>
<feature type="region of interest" description="Disordered" evidence="9">
    <location>
        <begin position="18"/>
        <end position="44"/>
    </location>
</feature>
<keyword evidence="2" id="KW-0140">cGMP</keyword>
<evidence type="ECO:0000256" key="4">
    <source>
        <dbReference type="ARBA" id="ARBA00022801"/>
    </source>
</evidence>
<feature type="binding site" evidence="7">
    <location>
        <position position="529"/>
    </location>
    <ligand>
        <name>Zn(2+)</name>
        <dbReference type="ChEBI" id="CHEBI:29105"/>
        <label>1</label>
    </ligand>
</feature>
<feature type="binding site" evidence="7">
    <location>
        <position position="640"/>
    </location>
    <ligand>
        <name>Zn(2+)</name>
        <dbReference type="ChEBI" id="CHEBI:29105"/>
        <label>1</label>
    </ligand>
</feature>
<feature type="compositionally biased region" description="Basic and acidic residues" evidence="9">
    <location>
        <begin position="24"/>
        <end position="38"/>
    </location>
</feature>
<organism evidence="11 12">
    <name type="scientific">Brassicogethes aeneus</name>
    <name type="common">Rape pollen beetle</name>
    <name type="synonym">Meligethes aeneus</name>
    <dbReference type="NCBI Taxonomy" id="1431903"/>
    <lineage>
        <taxon>Eukaryota</taxon>
        <taxon>Metazoa</taxon>
        <taxon>Ecdysozoa</taxon>
        <taxon>Arthropoda</taxon>
        <taxon>Hexapoda</taxon>
        <taxon>Insecta</taxon>
        <taxon>Pterygota</taxon>
        <taxon>Neoptera</taxon>
        <taxon>Endopterygota</taxon>
        <taxon>Coleoptera</taxon>
        <taxon>Polyphaga</taxon>
        <taxon>Cucujiformia</taxon>
        <taxon>Nitidulidae</taxon>
        <taxon>Meligethinae</taxon>
        <taxon>Brassicogethes</taxon>
    </lineage>
</organism>
<evidence type="ECO:0000256" key="5">
    <source>
        <dbReference type="PIRSR" id="PIRSR623088-1"/>
    </source>
</evidence>
<dbReference type="FunFam" id="1.10.1300.10:FF:000003">
    <property type="entry name" value="Phosphodiesterase"/>
    <property type="match status" value="1"/>
</dbReference>
<dbReference type="SMART" id="SM00065">
    <property type="entry name" value="GAF"/>
    <property type="match status" value="1"/>
</dbReference>
<dbReference type="InterPro" id="IPR029016">
    <property type="entry name" value="GAF-like_dom_sf"/>
</dbReference>